<dbReference type="EMBL" id="LAJY01000209">
    <property type="protein sequence ID" value="KJV09798.1"/>
    <property type="molecule type" value="Genomic_DNA"/>
</dbReference>
<name>A0A0F3ITC3_9PROT</name>
<dbReference type="InterPro" id="IPR048011">
    <property type="entry name" value="NTP-PPase_MazG-like_C"/>
</dbReference>
<reference evidence="6 7" key="1">
    <citation type="submission" date="2015-03" db="EMBL/GenBank/DDBJ databases">
        <title>Draft genome sequence of Elstera litoralis.</title>
        <authorList>
            <person name="Rahalkar M.C."/>
            <person name="Dhakephalkar P.K."/>
            <person name="Pore S.D."/>
            <person name="Arora P."/>
            <person name="Kapse N.G."/>
            <person name="Pandit P.S."/>
        </authorList>
    </citation>
    <scope>NUCLEOTIDE SEQUENCE [LARGE SCALE GENOMIC DNA]</scope>
    <source>
        <strain evidence="6 7">Dia-1</strain>
    </source>
</reference>
<dbReference type="PANTHER" id="PTHR30522">
    <property type="entry name" value="NUCLEOSIDE TRIPHOSPHATE PYROPHOSPHOHYDROLASE"/>
    <property type="match status" value="1"/>
</dbReference>
<dbReference type="GO" id="GO:0046076">
    <property type="term" value="P:dTTP catabolic process"/>
    <property type="evidence" value="ECO:0007669"/>
    <property type="project" value="TreeGrafter"/>
</dbReference>
<evidence type="ECO:0000259" key="5">
    <source>
        <dbReference type="Pfam" id="PF03819"/>
    </source>
</evidence>
<dbReference type="Gene3D" id="1.10.287.1080">
    <property type="entry name" value="MazG-like"/>
    <property type="match status" value="2"/>
</dbReference>
<dbReference type="RefSeq" id="WP_045775574.1">
    <property type="nucleotide sequence ID" value="NZ_LAJY01000209.1"/>
</dbReference>
<protein>
    <recommendedName>
        <fullName evidence="4">Nucleoside triphosphate pyrophosphohydrolase</fullName>
        <ecNumber evidence="3">3.6.1.8</ecNumber>
    </recommendedName>
</protein>
<dbReference type="InterPro" id="IPR048015">
    <property type="entry name" value="NTP-PPase_MazG-like_N"/>
</dbReference>
<dbReference type="GO" id="GO:0046081">
    <property type="term" value="P:dUTP catabolic process"/>
    <property type="evidence" value="ECO:0007669"/>
    <property type="project" value="TreeGrafter"/>
</dbReference>
<sequence>MTLPAPDHADPMARLLAIMARLRDPDTGCPWDLEQTPETIVPYTIEEAYEVADAVAEGDPQALKEELGDLLLQVVFQAQISQDAGGFTFADVADTIATKMIRRHPHVFAAPDGRDAEGQVAAWEVIKAEERAAKATDGPGSVLDGVARALPALLRALKLQKRAARVGFDWTDPNDVFDKLREELAEFEAEFTAPTRDTARLEDELGDILFCAVNLARHLNIDPEAALRSTNAKFDRRFRFIEAALTAEGKSVEAASLAEMEALWQAAKGEKAL</sequence>
<organism evidence="6 7">
    <name type="scientific">Elstera litoralis</name>
    <dbReference type="NCBI Taxonomy" id="552518"/>
    <lineage>
        <taxon>Bacteria</taxon>
        <taxon>Pseudomonadati</taxon>
        <taxon>Pseudomonadota</taxon>
        <taxon>Alphaproteobacteria</taxon>
        <taxon>Rhodospirillales</taxon>
        <taxon>Rhodospirillaceae</taxon>
        <taxon>Elstera</taxon>
    </lineage>
</organism>
<dbReference type="InterPro" id="IPR004518">
    <property type="entry name" value="MazG-like_dom"/>
</dbReference>
<dbReference type="CDD" id="cd11529">
    <property type="entry name" value="NTP-PPase_MazG_Cterm"/>
    <property type="match status" value="1"/>
</dbReference>
<dbReference type="FunFam" id="1.10.287.1080:FF:000003">
    <property type="entry name" value="Nucleoside triphosphate pyrophosphohydrolase"/>
    <property type="match status" value="1"/>
</dbReference>
<dbReference type="InterPro" id="IPR011551">
    <property type="entry name" value="NTP_PyrPHydrolase_MazG"/>
</dbReference>
<dbReference type="EC" id="3.6.1.8" evidence="3"/>
<gene>
    <name evidence="6" type="primary">mazG</name>
    <name evidence="6" type="ORF">VZ95_09110</name>
</gene>
<dbReference type="FunFam" id="1.10.287.1080:FF:000001">
    <property type="entry name" value="Nucleoside triphosphate pyrophosphohydrolase"/>
    <property type="match status" value="1"/>
</dbReference>
<evidence type="ECO:0000256" key="1">
    <source>
        <dbReference type="ARBA" id="ARBA00052141"/>
    </source>
</evidence>
<dbReference type="SUPFAM" id="SSF101386">
    <property type="entry name" value="all-alpha NTP pyrophosphatases"/>
    <property type="match status" value="2"/>
</dbReference>
<dbReference type="GO" id="GO:0047693">
    <property type="term" value="F:ATP diphosphatase activity"/>
    <property type="evidence" value="ECO:0007669"/>
    <property type="project" value="UniProtKB-EC"/>
</dbReference>
<dbReference type="GO" id="GO:0046061">
    <property type="term" value="P:dATP catabolic process"/>
    <property type="evidence" value="ECO:0007669"/>
    <property type="project" value="TreeGrafter"/>
</dbReference>
<comment type="similarity">
    <text evidence="2">Belongs to the nucleoside triphosphate pyrophosphohydrolase family.</text>
</comment>
<dbReference type="NCBIfam" id="TIGR00444">
    <property type="entry name" value="mazG"/>
    <property type="match status" value="1"/>
</dbReference>
<feature type="domain" description="NTP pyrophosphohydrolase MazG-like" evidence="5">
    <location>
        <begin position="179"/>
        <end position="237"/>
    </location>
</feature>
<dbReference type="PANTHER" id="PTHR30522:SF0">
    <property type="entry name" value="NUCLEOSIDE TRIPHOSPHATE PYROPHOSPHOHYDROLASE"/>
    <property type="match status" value="1"/>
</dbReference>
<evidence type="ECO:0000256" key="4">
    <source>
        <dbReference type="ARBA" id="ARBA00074799"/>
    </source>
</evidence>
<dbReference type="Proteomes" id="UP000033774">
    <property type="component" value="Unassembled WGS sequence"/>
</dbReference>
<keyword evidence="6" id="KW-0378">Hydrolase</keyword>
<dbReference type="AlphaFoldDB" id="A0A0F3ITC3"/>
<dbReference type="GO" id="GO:0006203">
    <property type="term" value="P:dGTP catabolic process"/>
    <property type="evidence" value="ECO:0007669"/>
    <property type="project" value="TreeGrafter"/>
</dbReference>
<dbReference type="GO" id="GO:0006950">
    <property type="term" value="P:response to stress"/>
    <property type="evidence" value="ECO:0007669"/>
    <property type="project" value="UniProtKB-ARBA"/>
</dbReference>
<accession>A0A0F3ITC3</accession>
<evidence type="ECO:0000256" key="2">
    <source>
        <dbReference type="ARBA" id="ARBA00061115"/>
    </source>
</evidence>
<feature type="domain" description="NTP pyrophosphohydrolase MazG-like" evidence="5">
    <location>
        <begin position="35"/>
        <end position="108"/>
    </location>
</feature>
<comment type="catalytic activity">
    <reaction evidence="1">
        <text>ATP + H2O = AMP + diphosphate + H(+)</text>
        <dbReference type="Rhea" id="RHEA:14245"/>
        <dbReference type="ChEBI" id="CHEBI:15377"/>
        <dbReference type="ChEBI" id="CHEBI:15378"/>
        <dbReference type="ChEBI" id="CHEBI:30616"/>
        <dbReference type="ChEBI" id="CHEBI:33019"/>
        <dbReference type="ChEBI" id="CHEBI:456215"/>
        <dbReference type="EC" id="3.6.1.8"/>
    </reaction>
</comment>
<evidence type="ECO:0000313" key="7">
    <source>
        <dbReference type="Proteomes" id="UP000033774"/>
    </source>
</evidence>
<dbReference type="GO" id="GO:0046052">
    <property type="term" value="P:UTP catabolic process"/>
    <property type="evidence" value="ECO:0007669"/>
    <property type="project" value="TreeGrafter"/>
</dbReference>
<dbReference type="Pfam" id="PF03819">
    <property type="entry name" value="MazG"/>
    <property type="match status" value="2"/>
</dbReference>
<keyword evidence="7" id="KW-1185">Reference proteome</keyword>
<comment type="caution">
    <text evidence="6">The sequence shown here is derived from an EMBL/GenBank/DDBJ whole genome shotgun (WGS) entry which is preliminary data.</text>
</comment>
<dbReference type="NCBIfam" id="NF007113">
    <property type="entry name" value="PRK09562.1"/>
    <property type="match status" value="1"/>
</dbReference>
<evidence type="ECO:0000256" key="3">
    <source>
        <dbReference type="ARBA" id="ARBA00066372"/>
    </source>
</evidence>
<dbReference type="GO" id="GO:0046047">
    <property type="term" value="P:TTP catabolic process"/>
    <property type="evidence" value="ECO:0007669"/>
    <property type="project" value="TreeGrafter"/>
</dbReference>
<dbReference type="CDD" id="cd11528">
    <property type="entry name" value="NTP-PPase_MazG_Nterm"/>
    <property type="match status" value="1"/>
</dbReference>
<evidence type="ECO:0000313" key="6">
    <source>
        <dbReference type="EMBL" id="KJV09798.1"/>
    </source>
</evidence>
<dbReference type="PATRIC" id="fig|552518.3.peg.1115"/>
<proteinExistence type="inferred from homology"/>